<reference evidence="2" key="1">
    <citation type="submission" date="2021-06" db="EMBL/GenBank/DDBJ databases">
        <authorList>
            <person name="Kallberg Y."/>
            <person name="Tangrot J."/>
            <person name="Rosling A."/>
        </authorList>
    </citation>
    <scope>NUCLEOTIDE SEQUENCE</scope>
    <source>
        <strain evidence="2">BR232B</strain>
    </source>
</reference>
<dbReference type="EMBL" id="CAJVPI010001026">
    <property type="protein sequence ID" value="CAG8590033.1"/>
    <property type="molecule type" value="Genomic_DNA"/>
</dbReference>
<feature type="transmembrane region" description="Helical" evidence="1">
    <location>
        <begin position="312"/>
        <end position="334"/>
    </location>
</feature>
<feature type="transmembrane region" description="Helical" evidence="1">
    <location>
        <begin position="98"/>
        <end position="118"/>
    </location>
</feature>
<dbReference type="OrthoDB" id="2383404at2759"/>
<evidence type="ECO:0000313" key="2">
    <source>
        <dbReference type="EMBL" id="CAG8590033.1"/>
    </source>
</evidence>
<keyword evidence="1" id="KW-1133">Transmembrane helix</keyword>
<keyword evidence="1" id="KW-0472">Membrane</keyword>
<proteinExistence type="predicted"/>
<dbReference type="AlphaFoldDB" id="A0A9N9C3B4"/>
<accession>A0A9N9C3B4</accession>
<sequence>MGDSRGSNEVYCLWHITIYNCRDSGYFVAVYYANAAISTIALIFVGIIVYMRVRARQKLVLWKHGTFAPLEGFLLFVTMCLTDVFPTNWIFRELVSDFQWMFAVICIVTYLAGIFRAIPQMEFFQPSQARITNVYVPTLSVIRAGYWLIIVFAITVPETSATLAGYFRMQNNQYLTDMFTAVRLLCYTVSSVLISLGFIIYGRMLVRLTSASFMIVQGRGAVEGDRTYPTGMWEQESRMAHDVNRSLPVMIQSEREREAERALRQKKFKYDLRRMRTFNYAAISIYGFFGVTSFALAFWYKLIFANMLLSKLQAFAANISAALAALTVLFAILLSEMVRCRGVTGGTRQ</sequence>
<protein>
    <submittedName>
        <fullName evidence="2">8085_t:CDS:1</fullName>
    </submittedName>
</protein>
<dbReference type="Proteomes" id="UP000789739">
    <property type="component" value="Unassembled WGS sequence"/>
</dbReference>
<keyword evidence="1" id="KW-0812">Transmembrane</keyword>
<feature type="transmembrane region" description="Helical" evidence="1">
    <location>
        <begin position="29"/>
        <end position="51"/>
    </location>
</feature>
<feature type="transmembrane region" description="Helical" evidence="1">
    <location>
        <begin position="277"/>
        <end position="300"/>
    </location>
</feature>
<name>A0A9N9C3B4_9GLOM</name>
<evidence type="ECO:0000256" key="1">
    <source>
        <dbReference type="SAM" id="Phobius"/>
    </source>
</evidence>
<organism evidence="2 3">
    <name type="scientific">Paraglomus brasilianum</name>
    <dbReference type="NCBI Taxonomy" id="144538"/>
    <lineage>
        <taxon>Eukaryota</taxon>
        <taxon>Fungi</taxon>
        <taxon>Fungi incertae sedis</taxon>
        <taxon>Mucoromycota</taxon>
        <taxon>Glomeromycotina</taxon>
        <taxon>Glomeromycetes</taxon>
        <taxon>Paraglomerales</taxon>
        <taxon>Paraglomeraceae</taxon>
        <taxon>Paraglomus</taxon>
    </lineage>
</organism>
<gene>
    <name evidence="2" type="ORF">PBRASI_LOCUS7076</name>
</gene>
<comment type="caution">
    <text evidence="2">The sequence shown here is derived from an EMBL/GenBank/DDBJ whole genome shotgun (WGS) entry which is preliminary data.</text>
</comment>
<feature type="transmembrane region" description="Helical" evidence="1">
    <location>
        <begin position="179"/>
        <end position="201"/>
    </location>
</feature>
<keyword evidence="3" id="KW-1185">Reference proteome</keyword>
<evidence type="ECO:0000313" key="3">
    <source>
        <dbReference type="Proteomes" id="UP000789739"/>
    </source>
</evidence>